<evidence type="ECO:0000256" key="5">
    <source>
        <dbReference type="ARBA" id="ARBA00004971"/>
    </source>
</evidence>
<dbReference type="UniPathway" id="UPA00096"/>
<dbReference type="Pfam" id="PF00173">
    <property type="entry name" value="Cyt-b5"/>
    <property type="match status" value="1"/>
</dbReference>
<evidence type="ECO:0000259" key="16">
    <source>
        <dbReference type="PROSITE" id="PS50255"/>
    </source>
</evidence>
<evidence type="ECO:0000256" key="2">
    <source>
        <dbReference type="ARBA" id="ARBA00001970"/>
    </source>
</evidence>
<dbReference type="InterPro" id="IPR000572">
    <property type="entry name" value="OxRdtase_Mopterin-bd_dom"/>
</dbReference>
<dbReference type="PANTHER" id="PTHR19372:SF7">
    <property type="entry name" value="SULFITE OXIDASE, MITOCHONDRIAL"/>
    <property type="match status" value="1"/>
</dbReference>
<dbReference type="InterPro" id="IPR001199">
    <property type="entry name" value="Cyt_B5-like_heme/steroid-bd"/>
</dbReference>
<keyword evidence="11" id="KW-0560">Oxidoreductase</keyword>
<reference evidence="18" key="1">
    <citation type="submission" date="2015-12" db="EMBL/GenBank/DDBJ databases">
        <title>De novo transcriptome assembly of four potential Pierce s Disease insect vectors from Arizona vineyards.</title>
        <authorList>
            <person name="Tassone E.E."/>
        </authorList>
    </citation>
    <scope>NUCLEOTIDE SEQUENCE</scope>
</reference>
<evidence type="ECO:0000256" key="3">
    <source>
        <dbReference type="ARBA" id="ARBA00004569"/>
    </source>
</evidence>
<evidence type="ECO:0000256" key="8">
    <source>
        <dbReference type="ARBA" id="ARBA00022505"/>
    </source>
</evidence>
<dbReference type="SUPFAM" id="SSF81296">
    <property type="entry name" value="E set domains"/>
    <property type="match status" value="1"/>
</dbReference>
<evidence type="ECO:0000256" key="10">
    <source>
        <dbReference type="ARBA" id="ARBA00022723"/>
    </source>
</evidence>
<dbReference type="EC" id="1.8.3.1" evidence="7"/>
<dbReference type="GO" id="GO:0006790">
    <property type="term" value="P:sulfur compound metabolic process"/>
    <property type="evidence" value="ECO:0007669"/>
    <property type="project" value="UniProtKB-UniPathway"/>
</dbReference>
<evidence type="ECO:0000256" key="13">
    <source>
        <dbReference type="ARBA" id="ARBA00023128"/>
    </source>
</evidence>
<dbReference type="PROSITE" id="PS00559">
    <property type="entry name" value="MOLYBDOPTERIN_EUK"/>
    <property type="match status" value="1"/>
</dbReference>
<keyword evidence="13" id="KW-0496">Mitochondrion</keyword>
<dbReference type="GO" id="GO:0020037">
    <property type="term" value="F:heme binding"/>
    <property type="evidence" value="ECO:0007669"/>
    <property type="project" value="InterPro"/>
</dbReference>
<dbReference type="Gene3D" id="2.60.40.650">
    <property type="match status" value="1"/>
</dbReference>
<keyword evidence="15" id="KW-0472">Membrane</keyword>
<dbReference type="PANTHER" id="PTHR19372">
    <property type="entry name" value="SULFITE REDUCTASE"/>
    <property type="match status" value="1"/>
</dbReference>
<evidence type="ECO:0000313" key="18">
    <source>
        <dbReference type="EMBL" id="JAS25325.1"/>
    </source>
</evidence>
<dbReference type="Pfam" id="PF00174">
    <property type="entry name" value="Oxidored_molyb"/>
    <property type="match status" value="1"/>
</dbReference>
<feature type="domain" description="Cytochrome b5 heme-binding" evidence="16">
    <location>
        <begin position="95"/>
        <end position="173"/>
    </location>
</feature>
<comment type="subunit">
    <text evidence="6">Homodimer.</text>
</comment>
<dbReference type="PROSITE" id="PS50255">
    <property type="entry name" value="CYTOCHROME_B5_2"/>
    <property type="match status" value="1"/>
</dbReference>
<dbReference type="PROSITE" id="PS00191">
    <property type="entry name" value="CYTOCHROME_B5_1"/>
    <property type="match status" value="1"/>
</dbReference>
<dbReference type="InterPro" id="IPR005066">
    <property type="entry name" value="MoCF_OxRdtse_dimer"/>
</dbReference>
<keyword evidence="15" id="KW-1133">Transmembrane helix</keyword>
<dbReference type="PRINTS" id="PR00407">
    <property type="entry name" value="EUMOPTERIN"/>
</dbReference>
<evidence type="ECO:0000256" key="9">
    <source>
        <dbReference type="ARBA" id="ARBA00022617"/>
    </source>
</evidence>
<comment type="cofactor">
    <cofactor evidence="1">
        <name>Mo-molybdopterin</name>
        <dbReference type="ChEBI" id="CHEBI:71302"/>
    </cofactor>
</comment>
<comment type="subcellular location">
    <subcellularLocation>
        <location evidence="3">Mitochondrion intermembrane space</location>
    </subcellularLocation>
</comment>
<evidence type="ECO:0000256" key="11">
    <source>
        <dbReference type="ARBA" id="ARBA00023002"/>
    </source>
</evidence>
<keyword evidence="10" id="KW-0479">Metal-binding</keyword>
<comment type="pathway">
    <text evidence="5">Energy metabolism; sulfur metabolism.</text>
</comment>
<dbReference type="InterPro" id="IPR036400">
    <property type="entry name" value="Cyt_B5-like_heme/steroid_sf"/>
</dbReference>
<dbReference type="GO" id="GO:0043546">
    <property type="term" value="F:molybdopterin cofactor binding"/>
    <property type="evidence" value="ECO:0007669"/>
    <property type="project" value="InterPro"/>
</dbReference>
<evidence type="ECO:0000256" key="7">
    <source>
        <dbReference type="ARBA" id="ARBA00012505"/>
    </source>
</evidence>
<keyword evidence="15" id="KW-0812">Transmembrane</keyword>
<dbReference type="CDD" id="cd02111">
    <property type="entry name" value="eukary_SO_Moco"/>
    <property type="match status" value="1"/>
</dbReference>
<dbReference type="AlphaFoldDB" id="A0A1B6DI64"/>
<name>A0A1B6DI64_9HEMI</name>
<dbReference type="SMART" id="SM01117">
    <property type="entry name" value="Cyt-b5"/>
    <property type="match status" value="1"/>
</dbReference>
<keyword evidence="12" id="KW-0408">Iron</keyword>
<evidence type="ECO:0000256" key="4">
    <source>
        <dbReference type="ARBA" id="ARBA00004678"/>
    </source>
</evidence>
<evidence type="ECO:0000256" key="15">
    <source>
        <dbReference type="SAM" id="Phobius"/>
    </source>
</evidence>
<organism evidence="18">
    <name type="scientific">Clastoptera arizonana</name>
    <name type="common">Arizona spittle bug</name>
    <dbReference type="NCBI Taxonomy" id="38151"/>
    <lineage>
        <taxon>Eukaryota</taxon>
        <taxon>Metazoa</taxon>
        <taxon>Ecdysozoa</taxon>
        <taxon>Arthropoda</taxon>
        <taxon>Hexapoda</taxon>
        <taxon>Insecta</taxon>
        <taxon>Pterygota</taxon>
        <taxon>Neoptera</taxon>
        <taxon>Paraneoptera</taxon>
        <taxon>Hemiptera</taxon>
        <taxon>Auchenorrhyncha</taxon>
        <taxon>Cercopoidea</taxon>
        <taxon>Clastopteridae</taxon>
        <taxon>Clastoptera</taxon>
    </lineage>
</organism>
<evidence type="ECO:0000256" key="6">
    <source>
        <dbReference type="ARBA" id="ARBA00011738"/>
    </source>
</evidence>
<accession>A0A1B6DI64</accession>
<evidence type="ECO:0000256" key="14">
    <source>
        <dbReference type="SAM" id="MobiDB-lite"/>
    </source>
</evidence>
<dbReference type="FunFam" id="3.90.420.10:FF:000002">
    <property type="entry name" value="sulfite oxidase, mitochondrial"/>
    <property type="match status" value="1"/>
</dbReference>
<gene>
    <name evidence="17" type="ORF">g.34641</name>
    <name evidence="18" type="ORF">g.34642</name>
</gene>
<evidence type="ECO:0000256" key="12">
    <source>
        <dbReference type="ARBA" id="ARBA00023004"/>
    </source>
</evidence>
<proteinExistence type="predicted"/>
<dbReference type="GO" id="GO:0008482">
    <property type="term" value="F:sulfite oxidase activity"/>
    <property type="evidence" value="ECO:0007669"/>
    <property type="project" value="UniProtKB-EC"/>
</dbReference>
<dbReference type="SUPFAM" id="SSF55856">
    <property type="entry name" value="Cytochrome b5-like heme/steroid binding domain"/>
    <property type="match status" value="1"/>
</dbReference>
<dbReference type="InterPro" id="IPR014756">
    <property type="entry name" value="Ig_E-set"/>
</dbReference>
<evidence type="ECO:0000313" key="17">
    <source>
        <dbReference type="EMBL" id="JAS11001.1"/>
    </source>
</evidence>
<dbReference type="GO" id="GO:0030151">
    <property type="term" value="F:molybdenum ion binding"/>
    <property type="evidence" value="ECO:0007669"/>
    <property type="project" value="InterPro"/>
</dbReference>
<evidence type="ECO:0000256" key="1">
    <source>
        <dbReference type="ARBA" id="ARBA00001924"/>
    </source>
</evidence>
<feature type="transmembrane region" description="Helical" evidence="15">
    <location>
        <begin position="52"/>
        <end position="70"/>
    </location>
</feature>
<keyword evidence="9" id="KW-0349">Heme</keyword>
<dbReference type="InterPro" id="IPR022407">
    <property type="entry name" value="OxRdtase_Mopterin_BS"/>
</dbReference>
<dbReference type="GO" id="GO:0005758">
    <property type="term" value="C:mitochondrial intermembrane space"/>
    <property type="evidence" value="ECO:0007669"/>
    <property type="project" value="UniProtKB-SubCell"/>
</dbReference>
<dbReference type="FunFam" id="3.10.120.10:FF:000007">
    <property type="entry name" value="Sulfite oxidase, mitochondrial"/>
    <property type="match status" value="1"/>
</dbReference>
<dbReference type="PRINTS" id="PR00363">
    <property type="entry name" value="CYTOCHROMEB5"/>
</dbReference>
<keyword evidence="8" id="KW-0500">Molybdenum</keyword>
<dbReference type="Gene3D" id="3.10.120.10">
    <property type="entry name" value="Cytochrome b5-like heme/steroid binding domain"/>
    <property type="match status" value="1"/>
</dbReference>
<dbReference type="EMBL" id="GEDC01011973">
    <property type="protein sequence ID" value="JAS25325.1"/>
    <property type="molecule type" value="Transcribed_RNA"/>
</dbReference>
<dbReference type="Pfam" id="PF03404">
    <property type="entry name" value="Mo-co_dimer"/>
    <property type="match status" value="1"/>
</dbReference>
<dbReference type="Gene3D" id="3.90.420.10">
    <property type="entry name" value="Oxidoreductase, molybdopterin-binding domain"/>
    <property type="match status" value="1"/>
</dbReference>
<comment type="pathway">
    <text evidence="4">Sulfur metabolism.</text>
</comment>
<feature type="region of interest" description="Disordered" evidence="14">
    <location>
        <begin position="174"/>
        <end position="206"/>
    </location>
</feature>
<dbReference type="EMBL" id="GEDC01026297">
    <property type="protein sequence ID" value="JAS11001.1"/>
    <property type="molecule type" value="Transcribed_RNA"/>
</dbReference>
<dbReference type="InterPro" id="IPR008335">
    <property type="entry name" value="Mopterin_OxRdtase_euk"/>
</dbReference>
<protein>
    <recommendedName>
        <fullName evidence="7">sulfite oxidase</fullName>
        <ecNumber evidence="7">1.8.3.1</ecNumber>
    </recommendedName>
</protein>
<dbReference type="InterPro" id="IPR036374">
    <property type="entry name" value="OxRdtase_Mopterin-bd_sf"/>
</dbReference>
<dbReference type="InterPro" id="IPR018506">
    <property type="entry name" value="Cyt_B5_heme-BS"/>
</dbReference>
<dbReference type="SUPFAM" id="SSF56524">
    <property type="entry name" value="Oxidoreductase molybdopterin-binding domain"/>
    <property type="match status" value="1"/>
</dbReference>
<sequence>MNPVYAIIRNRNLYLNRHFTSYSKMLNCPSKPCEDIKKINENKGIGNYVRNYIIGIFASLTVGLASIYVYKNHKKAYMEMKNGRHSQFGLMKPNLPFYSLDEVSKHDNEKNRIWVTYGQGIYDITNFIKEHPGGDKILLAAGGSVEPFWLLYAVHQTPEILSMLEEYRIGNISEDDSKEATKNMEDPYGNEPRRHPSLRPSAKRPFNAEPSPALLVESYITPTELFYVRNHLPVPVIDLEDYALEISGEGIKTVSLTLDDLKKFPKHSITAAIQCAGNRRHEMSLVKTVKGLDWGHAAIGNAIFTGARLYDVLKHFGLDENKTEAKHIQFEGLDTDPTNVPYGASIPIEKGMDPRGDVLLAYEMNGETLTRDHGFPVRVIVPGTVGARNVKWLGSIIVSKEESDSFWQQKDYKGFSPSTDWDTVDFKTAPAIQELPVISAFGEPNHNSTVSSVNGKITVKGYAFSGGGHKIIRVDLTQDGGKTWQVAKITDQDKSNSPRHWGWTLWTAEVPVSCNSSKVELWVKAVDSSYNTQPESFENIWNLRGVLGNAYHRININIKH</sequence>
<comment type="cofactor">
    <cofactor evidence="2">
        <name>heme b</name>
        <dbReference type="ChEBI" id="CHEBI:60344"/>
    </cofactor>
</comment>